<dbReference type="InterPro" id="IPR000385">
    <property type="entry name" value="MoaA_NifB_PqqE_Fe-S-bd_CS"/>
</dbReference>
<dbReference type="STRING" id="1618345.UT18_C0017G0023"/>
<dbReference type="InterPro" id="IPR013785">
    <property type="entry name" value="Aldolase_TIM"/>
</dbReference>
<evidence type="ECO:0000256" key="5">
    <source>
        <dbReference type="ARBA" id="ARBA00023004"/>
    </source>
</evidence>
<dbReference type="GO" id="GO:0051539">
    <property type="term" value="F:4 iron, 4 sulfur cluster binding"/>
    <property type="evidence" value="ECO:0007669"/>
    <property type="project" value="UniProtKB-KW"/>
</dbReference>
<protein>
    <recommendedName>
        <fullName evidence="9">Radical SAM domain protein</fullName>
    </recommendedName>
</protein>
<reference evidence="7 8" key="1">
    <citation type="journal article" date="2015" name="Nature">
        <title>rRNA introns, odd ribosomes, and small enigmatic genomes across a large radiation of phyla.</title>
        <authorList>
            <person name="Brown C.T."/>
            <person name="Hug L.A."/>
            <person name="Thomas B.C."/>
            <person name="Sharon I."/>
            <person name="Castelle C.J."/>
            <person name="Singh A."/>
            <person name="Wilkins M.J."/>
            <person name="Williams K.H."/>
            <person name="Banfield J.F."/>
        </authorList>
    </citation>
    <scope>NUCLEOTIDE SEQUENCE [LARGE SCALE GENOMIC DNA]</scope>
</reference>
<keyword evidence="5" id="KW-0408">Iron</keyword>
<dbReference type="InterPro" id="IPR058240">
    <property type="entry name" value="rSAM_sf"/>
</dbReference>
<dbReference type="Gene3D" id="3.20.20.70">
    <property type="entry name" value="Aldolase class I"/>
    <property type="match status" value="1"/>
</dbReference>
<evidence type="ECO:0008006" key="9">
    <source>
        <dbReference type="Google" id="ProtNLM"/>
    </source>
</evidence>
<keyword evidence="4" id="KW-0479">Metal-binding</keyword>
<evidence type="ECO:0000313" key="7">
    <source>
        <dbReference type="EMBL" id="KKQ93653.1"/>
    </source>
</evidence>
<evidence type="ECO:0000256" key="3">
    <source>
        <dbReference type="ARBA" id="ARBA00022691"/>
    </source>
</evidence>
<accession>A0A0G0LP53</accession>
<dbReference type="PROSITE" id="PS01305">
    <property type="entry name" value="MOAA_NIFB_PQQE"/>
    <property type="match status" value="1"/>
</dbReference>
<comment type="cofactor">
    <cofactor evidence="1">
        <name>[4Fe-4S] cluster</name>
        <dbReference type="ChEBI" id="CHEBI:49883"/>
    </cofactor>
</comment>
<organism evidence="7 8">
    <name type="scientific">candidate division CPR2 bacterium GW2011_GWC2_39_10</name>
    <dbReference type="NCBI Taxonomy" id="1618345"/>
    <lineage>
        <taxon>Bacteria</taxon>
        <taxon>Bacteria division CPR2</taxon>
    </lineage>
</organism>
<proteinExistence type="predicted"/>
<dbReference type="GO" id="GO:0003824">
    <property type="term" value="F:catalytic activity"/>
    <property type="evidence" value="ECO:0007669"/>
    <property type="project" value="InterPro"/>
</dbReference>
<evidence type="ECO:0000313" key="8">
    <source>
        <dbReference type="Proteomes" id="UP000034207"/>
    </source>
</evidence>
<sequence length="52" mass="6109">MGVRIKMDKPKVINWFLTGKCNLNCQFCYGKFNEDCLTLEKNKKIVDKILQV</sequence>
<evidence type="ECO:0000256" key="2">
    <source>
        <dbReference type="ARBA" id="ARBA00022485"/>
    </source>
</evidence>
<gene>
    <name evidence="7" type="ORF">UT18_C0017G0023</name>
</gene>
<evidence type="ECO:0000256" key="6">
    <source>
        <dbReference type="ARBA" id="ARBA00023014"/>
    </source>
</evidence>
<keyword evidence="6" id="KW-0411">Iron-sulfur</keyword>
<comment type="caution">
    <text evidence="7">The sequence shown here is derived from an EMBL/GenBank/DDBJ whole genome shotgun (WGS) entry which is preliminary data.</text>
</comment>
<dbReference type="Proteomes" id="UP000034207">
    <property type="component" value="Unassembled WGS sequence"/>
</dbReference>
<dbReference type="AlphaFoldDB" id="A0A0G0LP53"/>
<name>A0A0G0LP53_UNCC2</name>
<dbReference type="SUPFAM" id="SSF102114">
    <property type="entry name" value="Radical SAM enzymes"/>
    <property type="match status" value="1"/>
</dbReference>
<dbReference type="GO" id="GO:0046872">
    <property type="term" value="F:metal ion binding"/>
    <property type="evidence" value="ECO:0007669"/>
    <property type="project" value="UniProtKB-KW"/>
</dbReference>
<dbReference type="EMBL" id="LBVV01000017">
    <property type="protein sequence ID" value="KKQ93653.1"/>
    <property type="molecule type" value="Genomic_DNA"/>
</dbReference>
<keyword evidence="2" id="KW-0004">4Fe-4S</keyword>
<evidence type="ECO:0000256" key="1">
    <source>
        <dbReference type="ARBA" id="ARBA00001966"/>
    </source>
</evidence>
<keyword evidence="3" id="KW-0949">S-adenosyl-L-methionine</keyword>
<evidence type="ECO:0000256" key="4">
    <source>
        <dbReference type="ARBA" id="ARBA00022723"/>
    </source>
</evidence>